<feature type="domain" description="Multidrug resistance protein MdtA-like barrel-sandwich hybrid" evidence="4">
    <location>
        <begin position="52"/>
        <end position="241"/>
    </location>
</feature>
<evidence type="ECO:0000313" key="7">
    <source>
        <dbReference type="Proteomes" id="UP000679284"/>
    </source>
</evidence>
<dbReference type="Pfam" id="PF25917">
    <property type="entry name" value="BSH_RND"/>
    <property type="match status" value="1"/>
</dbReference>
<dbReference type="SUPFAM" id="SSF111369">
    <property type="entry name" value="HlyD-like secretion proteins"/>
    <property type="match status" value="3"/>
</dbReference>
<evidence type="ECO:0000256" key="2">
    <source>
        <dbReference type="SAM" id="Phobius"/>
    </source>
</evidence>
<dbReference type="KEGG" id="fap:GR316_01350"/>
<keyword evidence="2" id="KW-0812">Transmembrane</keyword>
<dbReference type="Pfam" id="PF25876">
    <property type="entry name" value="HH_MFP_RND"/>
    <property type="match status" value="1"/>
</dbReference>
<dbReference type="Gene3D" id="2.40.30.170">
    <property type="match status" value="1"/>
</dbReference>
<keyword evidence="1" id="KW-0175">Coiled coil</keyword>
<dbReference type="PANTHER" id="PTHR30386:SF24">
    <property type="entry name" value="MULTIDRUG RESISTANCE EFFLUX PUMP"/>
    <property type="match status" value="1"/>
</dbReference>
<sequence length="351" mass="37664">MGKLIRHPGTILALVLGVIGVAFVLFAWQLPPFSTSVERTDNAYARSKITFVAPQVQGHVAEVLVTDYQEVKAGDLLARIDDRIYVQQVAQAKAQLAQQQAALASAAQQRASATAQEGAAEAALNAARVNSDVAQREFDRFQTLVQRGVTSQADLDTARAKRDQAAADVNSAEAQVEIAKQDILAAETARGSTEAAIEAAKAALQLAQIDLDNTRILAPEDGRLGEIGTRVGQYVTAGTQMMGLVPHRVWVVANFKETQVADMKIGQPAEIYVDAWKGRKLTGWIESVSPATGNEFSVLKTDNATGNFTKVTQRLPVRIALDDEASGLVPGLSVEVRVDTSSEPVDHQKVQ</sequence>
<dbReference type="InterPro" id="IPR058625">
    <property type="entry name" value="MdtA-like_BSH"/>
</dbReference>
<proteinExistence type="predicted"/>
<dbReference type="PANTHER" id="PTHR30386">
    <property type="entry name" value="MEMBRANE FUSION SUBUNIT OF EMRAB-TOLC MULTIDRUG EFFLUX PUMP"/>
    <property type="match status" value="1"/>
</dbReference>
<feature type="coiled-coil region" evidence="1">
    <location>
        <begin position="89"/>
        <end position="116"/>
    </location>
</feature>
<keyword evidence="7" id="KW-1185">Reference proteome</keyword>
<dbReference type="GO" id="GO:0055085">
    <property type="term" value="P:transmembrane transport"/>
    <property type="evidence" value="ECO:0007669"/>
    <property type="project" value="InterPro"/>
</dbReference>
<evidence type="ECO:0000313" key="6">
    <source>
        <dbReference type="EMBL" id="QUS35036.1"/>
    </source>
</evidence>
<dbReference type="InterPro" id="IPR050739">
    <property type="entry name" value="MFP"/>
</dbReference>
<dbReference type="InterPro" id="IPR058792">
    <property type="entry name" value="Beta-barrel_RND_2"/>
</dbReference>
<dbReference type="Gene3D" id="1.10.287.470">
    <property type="entry name" value="Helix hairpin bin"/>
    <property type="match status" value="2"/>
</dbReference>
<dbReference type="Gene3D" id="2.40.50.100">
    <property type="match status" value="1"/>
</dbReference>
<protein>
    <submittedName>
        <fullName evidence="6">HlyD family efflux transporter periplasmic adaptor subunit</fullName>
    </submittedName>
</protein>
<feature type="transmembrane region" description="Helical" evidence="2">
    <location>
        <begin position="12"/>
        <end position="30"/>
    </location>
</feature>
<evidence type="ECO:0000259" key="5">
    <source>
        <dbReference type="Pfam" id="PF25954"/>
    </source>
</evidence>
<name>A0A8J8SK14_9RHOB</name>
<keyword evidence="2" id="KW-0472">Membrane</keyword>
<organism evidence="6 7">
    <name type="scientific">Falsirhodobacter algicola</name>
    <dbReference type="NCBI Taxonomy" id="2692330"/>
    <lineage>
        <taxon>Bacteria</taxon>
        <taxon>Pseudomonadati</taxon>
        <taxon>Pseudomonadota</taxon>
        <taxon>Alphaproteobacteria</taxon>
        <taxon>Rhodobacterales</taxon>
        <taxon>Paracoccaceae</taxon>
        <taxon>Falsirhodobacter</taxon>
    </lineage>
</organism>
<evidence type="ECO:0000259" key="3">
    <source>
        <dbReference type="Pfam" id="PF25876"/>
    </source>
</evidence>
<feature type="coiled-coil region" evidence="1">
    <location>
        <begin position="155"/>
        <end position="189"/>
    </location>
</feature>
<feature type="domain" description="CusB-like beta-barrel" evidence="5">
    <location>
        <begin position="248"/>
        <end position="341"/>
    </location>
</feature>
<accession>A0A8J8SK14</accession>
<dbReference type="AlphaFoldDB" id="A0A8J8SK14"/>
<gene>
    <name evidence="6" type="ORF">GR316_01350</name>
</gene>
<dbReference type="InterPro" id="IPR058624">
    <property type="entry name" value="MdtA-like_HH"/>
</dbReference>
<dbReference type="Pfam" id="PF25954">
    <property type="entry name" value="Beta-barrel_RND_2"/>
    <property type="match status" value="1"/>
</dbReference>
<keyword evidence="2" id="KW-1133">Transmembrane helix</keyword>
<evidence type="ECO:0000256" key="1">
    <source>
        <dbReference type="SAM" id="Coils"/>
    </source>
</evidence>
<evidence type="ECO:0000259" key="4">
    <source>
        <dbReference type="Pfam" id="PF25917"/>
    </source>
</evidence>
<feature type="domain" description="Multidrug resistance protein MdtA-like alpha-helical hairpin" evidence="3">
    <location>
        <begin position="119"/>
        <end position="182"/>
    </location>
</feature>
<reference evidence="6" key="1">
    <citation type="submission" date="2020-01" db="EMBL/GenBank/DDBJ databases">
        <authorList>
            <person name="Yang Y."/>
            <person name="Kwon Y.M."/>
        </authorList>
    </citation>
    <scope>NUCLEOTIDE SEQUENCE</scope>
    <source>
        <strain evidence="6">PG104</strain>
    </source>
</reference>
<dbReference type="EMBL" id="CP047289">
    <property type="protein sequence ID" value="QUS35036.1"/>
    <property type="molecule type" value="Genomic_DNA"/>
</dbReference>
<dbReference type="Proteomes" id="UP000679284">
    <property type="component" value="Chromosome"/>
</dbReference>
<dbReference type="RefSeq" id="WP_211784286.1">
    <property type="nucleotide sequence ID" value="NZ_CP047289.1"/>
</dbReference>